<geneLocation type="plasmid" evidence="1">
    <name>unnamed</name>
</geneLocation>
<evidence type="ECO:0000313" key="1">
    <source>
        <dbReference type="EMBL" id="AHH11227.1"/>
    </source>
</evidence>
<accession>W5SWG3</accession>
<protein>
    <submittedName>
        <fullName evidence="1">Uncharacterized protein</fullName>
    </submittedName>
</protein>
<organism evidence="1">
    <name type="scientific">Borrelia coriaceae ATCC 43381</name>
    <dbReference type="NCBI Taxonomy" id="1408429"/>
    <lineage>
        <taxon>Bacteria</taxon>
        <taxon>Pseudomonadati</taxon>
        <taxon>Spirochaetota</taxon>
        <taxon>Spirochaetia</taxon>
        <taxon>Spirochaetales</taxon>
        <taxon>Borreliaceae</taxon>
        <taxon>Borrelia</taxon>
    </lineage>
</organism>
<proteinExistence type="predicted"/>
<gene>
    <name evidence="1" type="ORF">BCO_0900058</name>
</gene>
<name>W5SWG3_9SPIR</name>
<keyword evidence="1" id="KW-0614">Plasmid</keyword>
<dbReference type="EMBL" id="CP005747">
    <property type="protein sequence ID" value="AHH11227.1"/>
    <property type="molecule type" value="Genomic_DNA"/>
</dbReference>
<reference evidence="1" key="1">
    <citation type="submission" date="2013-04" db="EMBL/GenBank/DDBJ databases">
        <title>Comparative Genomics of Relapsing Fever Spirochetes.</title>
        <authorList>
            <person name="Schwan T.G."/>
            <person name="Raffel S.J."/>
            <person name="Porcella S.F."/>
            <person name="Martens C.A."/>
            <person name="Bruno D.P."/>
            <person name="Ricklefs S.M."/>
            <person name="Barbian K.B."/>
        </authorList>
    </citation>
    <scope>NUCLEOTIDE SEQUENCE</scope>
    <source>
        <strain evidence="1">Co53</strain>
        <plasmid evidence="1">unnamed</plasmid>
    </source>
</reference>
<sequence>MDIVDELKKKVRVQKEESMRRLLFSKELII</sequence>
<dbReference type="HOGENOM" id="CLU_3402374_0_0_12"/>
<dbReference type="AlphaFoldDB" id="W5SWG3"/>